<gene>
    <name evidence="9" type="primary">Dsim\GD19294</name>
    <name evidence="9" type="ORF">Dsim_GD19294</name>
</gene>
<dbReference type="GO" id="GO:0045202">
    <property type="term" value="C:synapse"/>
    <property type="evidence" value="ECO:0007669"/>
    <property type="project" value="GOC"/>
</dbReference>
<dbReference type="Bgee" id="FBgn0190797">
    <property type="expression patterns" value="Expressed in adult organism and 3 other cell types or tissues"/>
</dbReference>
<keyword evidence="10" id="KW-1185">Reference proteome</keyword>
<feature type="region of interest" description="Disordered" evidence="8">
    <location>
        <begin position="1172"/>
        <end position="1195"/>
    </location>
</feature>
<keyword evidence="6" id="KW-0206">Cytoskeleton</keyword>
<dbReference type="OMA" id="CEKETTQ"/>
<dbReference type="PANTHER" id="PTHR12268:SF14">
    <property type="entry name" value="DYSTROPHIN-1"/>
    <property type="match status" value="1"/>
</dbReference>
<dbReference type="InterPro" id="IPR050774">
    <property type="entry name" value="KCMF1/Dystrophin"/>
</dbReference>
<reference evidence="9 10" key="1">
    <citation type="journal article" date="2007" name="Nature">
        <title>Evolution of genes and genomes on the Drosophila phylogeny.</title>
        <authorList>
            <consortium name="Drosophila 12 Genomes Consortium"/>
            <person name="Clark A.G."/>
            <person name="Eisen M.B."/>
            <person name="Smith D.R."/>
            <person name="Bergman C.M."/>
            <person name="Oliver B."/>
            <person name="Markow T.A."/>
            <person name="Kaufman T.C."/>
            <person name="Kellis M."/>
            <person name="Gelbart W."/>
            <person name="Iyer V.N."/>
            <person name="Pollard D.A."/>
            <person name="Sackton T.B."/>
            <person name="Larracuente A.M."/>
            <person name="Singh N.D."/>
            <person name="Abad J.P."/>
            <person name="Abt D.N."/>
            <person name="Adryan B."/>
            <person name="Aguade M."/>
            <person name="Akashi H."/>
            <person name="Anderson W.W."/>
            <person name="Aquadro C.F."/>
            <person name="Ardell D.H."/>
            <person name="Arguello R."/>
            <person name="Artieri C.G."/>
            <person name="Barbash D.A."/>
            <person name="Barker D."/>
            <person name="Barsanti P."/>
            <person name="Batterham P."/>
            <person name="Batzoglou S."/>
            <person name="Begun D."/>
            <person name="Bhutkar A."/>
            <person name="Blanco E."/>
            <person name="Bosak S.A."/>
            <person name="Bradley R.K."/>
            <person name="Brand A.D."/>
            <person name="Brent M.R."/>
            <person name="Brooks A.N."/>
            <person name="Brown R.H."/>
            <person name="Butlin R.K."/>
            <person name="Caggese C."/>
            <person name="Calvi B.R."/>
            <person name="Bernardo de Carvalho A."/>
            <person name="Caspi A."/>
            <person name="Castrezana S."/>
            <person name="Celniker S.E."/>
            <person name="Chang J.L."/>
            <person name="Chapple C."/>
            <person name="Chatterji S."/>
            <person name="Chinwalla A."/>
            <person name="Civetta A."/>
            <person name="Clifton S.W."/>
            <person name="Comeron J.M."/>
            <person name="Costello J.C."/>
            <person name="Coyne J.A."/>
            <person name="Daub J."/>
            <person name="David R.G."/>
            <person name="Delcher A.L."/>
            <person name="Delehaunty K."/>
            <person name="Do C.B."/>
            <person name="Ebling H."/>
            <person name="Edwards K."/>
            <person name="Eickbush T."/>
            <person name="Evans J.D."/>
            <person name="Filipski A."/>
            <person name="Findeiss S."/>
            <person name="Freyhult E."/>
            <person name="Fulton L."/>
            <person name="Fulton R."/>
            <person name="Garcia A.C."/>
            <person name="Gardiner A."/>
            <person name="Garfield D.A."/>
            <person name="Garvin B.E."/>
            <person name="Gibson G."/>
            <person name="Gilbert D."/>
            <person name="Gnerre S."/>
            <person name="Godfrey J."/>
            <person name="Good R."/>
            <person name="Gotea V."/>
            <person name="Gravely B."/>
            <person name="Greenberg A.J."/>
            <person name="Griffiths-Jones S."/>
            <person name="Gross S."/>
            <person name="Guigo R."/>
            <person name="Gustafson E.A."/>
            <person name="Haerty W."/>
            <person name="Hahn M.W."/>
            <person name="Halligan D.L."/>
            <person name="Halpern A.L."/>
            <person name="Halter G.M."/>
            <person name="Han M.V."/>
            <person name="Heger A."/>
            <person name="Hillier L."/>
            <person name="Hinrichs A.S."/>
            <person name="Holmes I."/>
            <person name="Hoskins R.A."/>
            <person name="Hubisz M.J."/>
            <person name="Hultmark D."/>
            <person name="Huntley M.A."/>
            <person name="Jaffe D.B."/>
            <person name="Jagadeeshan S."/>
            <person name="Jeck W.R."/>
            <person name="Johnson J."/>
            <person name="Jones C.D."/>
            <person name="Jordan W.C."/>
            <person name="Karpen G.H."/>
            <person name="Kataoka E."/>
            <person name="Keightley P.D."/>
            <person name="Kheradpour P."/>
            <person name="Kirkness E.F."/>
            <person name="Koerich L.B."/>
            <person name="Kristiansen K."/>
            <person name="Kudrna D."/>
            <person name="Kulathinal R.J."/>
            <person name="Kumar S."/>
            <person name="Kwok R."/>
            <person name="Lander E."/>
            <person name="Langley C.H."/>
            <person name="Lapoint R."/>
            <person name="Lazzaro B.P."/>
            <person name="Lee S.J."/>
            <person name="Levesque L."/>
            <person name="Li R."/>
            <person name="Lin C.F."/>
            <person name="Lin M.F."/>
            <person name="Lindblad-Toh K."/>
            <person name="Llopart A."/>
            <person name="Long M."/>
            <person name="Low L."/>
            <person name="Lozovsky E."/>
            <person name="Lu J."/>
            <person name="Luo M."/>
            <person name="Machado C.A."/>
            <person name="Makalowski W."/>
            <person name="Marzo M."/>
            <person name="Matsuda M."/>
            <person name="Matzkin L."/>
            <person name="McAllister B."/>
            <person name="McBride C.S."/>
            <person name="McKernan B."/>
            <person name="McKernan K."/>
            <person name="Mendez-Lago M."/>
            <person name="Minx P."/>
            <person name="Mollenhauer M.U."/>
            <person name="Montooth K."/>
            <person name="Mount S.M."/>
            <person name="Mu X."/>
            <person name="Myers E."/>
            <person name="Negre B."/>
            <person name="Newfeld S."/>
            <person name="Nielsen R."/>
            <person name="Noor M.A."/>
            <person name="O'Grady P."/>
            <person name="Pachter L."/>
            <person name="Papaceit M."/>
            <person name="Parisi M.J."/>
            <person name="Parisi M."/>
            <person name="Parts L."/>
            <person name="Pedersen J.S."/>
            <person name="Pesole G."/>
            <person name="Phillippy A.M."/>
            <person name="Ponting C.P."/>
            <person name="Pop M."/>
            <person name="Porcelli D."/>
            <person name="Powell J.R."/>
            <person name="Prohaska S."/>
            <person name="Pruitt K."/>
            <person name="Puig M."/>
            <person name="Quesneville H."/>
            <person name="Ram K.R."/>
            <person name="Rand D."/>
            <person name="Rasmussen M.D."/>
            <person name="Reed L.K."/>
            <person name="Reenan R."/>
            <person name="Reily A."/>
            <person name="Remington K.A."/>
            <person name="Rieger T.T."/>
            <person name="Ritchie M.G."/>
            <person name="Robin C."/>
            <person name="Rogers Y.H."/>
            <person name="Rohde C."/>
            <person name="Rozas J."/>
            <person name="Rubenfield M.J."/>
            <person name="Ruiz A."/>
            <person name="Russo S."/>
            <person name="Salzberg S.L."/>
            <person name="Sanchez-Gracia A."/>
            <person name="Saranga D.J."/>
            <person name="Sato H."/>
            <person name="Schaeffer S.W."/>
            <person name="Schatz M.C."/>
            <person name="Schlenke T."/>
            <person name="Schwartz R."/>
            <person name="Segarra C."/>
            <person name="Singh R.S."/>
            <person name="Sirot L."/>
            <person name="Sirota M."/>
            <person name="Sisneros N.B."/>
            <person name="Smith C.D."/>
            <person name="Smith T.F."/>
            <person name="Spieth J."/>
            <person name="Stage D.E."/>
            <person name="Stark A."/>
            <person name="Stephan W."/>
            <person name="Strausberg R.L."/>
            <person name="Strempel S."/>
            <person name="Sturgill D."/>
            <person name="Sutton G."/>
            <person name="Sutton G.G."/>
            <person name="Tao W."/>
            <person name="Teichmann S."/>
            <person name="Tobari Y.N."/>
            <person name="Tomimura Y."/>
            <person name="Tsolas J.M."/>
            <person name="Valente V.L."/>
            <person name="Venter E."/>
            <person name="Venter J.C."/>
            <person name="Vicario S."/>
            <person name="Vieira F.G."/>
            <person name="Vilella A.J."/>
            <person name="Villasante A."/>
            <person name="Walenz B."/>
            <person name="Wang J."/>
            <person name="Wasserman M."/>
            <person name="Watts T."/>
            <person name="Wilson D."/>
            <person name="Wilson R.K."/>
            <person name="Wing R.A."/>
            <person name="Wolfner M.F."/>
            <person name="Wong A."/>
            <person name="Wong G.K."/>
            <person name="Wu C.I."/>
            <person name="Wu G."/>
            <person name="Yamamoto D."/>
            <person name="Yang H.P."/>
            <person name="Yang S.P."/>
            <person name="Yorke J.A."/>
            <person name="Yoshida K."/>
            <person name="Zdobnov E."/>
            <person name="Zhang P."/>
            <person name="Zhang Y."/>
            <person name="Zimin A.V."/>
            <person name="Baldwin J."/>
            <person name="Abdouelleil A."/>
            <person name="Abdulkadir J."/>
            <person name="Abebe A."/>
            <person name="Abera B."/>
            <person name="Abreu J."/>
            <person name="Acer S.C."/>
            <person name="Aftuck L."/>
            <person name="Alexander A."/>
            <person name="An P."/>
            <person name="Anderson E."/>
            <person name="Anderson S."/>
            <person name="Arachi H."/>
            <person name="Azer M."/>
            <person name="Bachantsang P."/>
            <person name="Barry A."/>
            <person name="Bayul T."/>
            <person name="Berlin A."/>
            <person name="Bessette D."/>
            <person name="Bloom T."/>
            <person name="Blye J."/>
            <person name="Boguslavskiy L."/>
            <person name="Bonnet C."/>
            <person name="Boukhgalter B."/>
            <person name="Bourzgui I."/>
            <person name="Brown A."/>
            <person name="Cahill P."/>
            <person name="Channer S."/>
            <person name="Cheshatsang Y."/>
            <person name="Chuda L."/>
            <person name="Citroen M."/>
            <person name="Collymore A."/>
            <person name="Cooke P."/>
            <person name="Costello M."/>
            <person name="D'Aco K."/>
            <person name="Daza R."/>
            <person name="De Haan G."/>
            <person name="DeGray S."/>
            <person name="DeMaso C."/>
            <person name="Dhargay N."/>
            <person name="Dooley K."/>
            <person name="Dooley E."/>
            <person name="Doricent M."/>
            <person name="Dorje P."/>
            <person name="Dorjee K."/>
            <person name="Dupes A."/>
            <person name="Elong R."/>
            <person name="Falk J."/>
            <person name="Farina A."/>
            <person name="Faro S."/>
            <person name="Ferguson D."/>
            <person name="Fisher S."/>
            <person name="Foley C.D."/>
            <person name="Franke A."/>
            <person name="Friedrich D."/>
            <person name="Gadbois L."/>
            <person name="Gearin G."/>
            <person name="Gearin C.R."/>
            <person name="Giannoukos G."/>
            <person name="Goode T."/>
            <person name="Graham J."/>
            <person name="Grandbois E."/>
            <person name="Grewal S."/>
            <person name="Gyaltsen K."/>
            <person name="Hafez N."/>
            <person name="Hagos B."/>
            <person name="Hall J."/>
            <person name="Henson C."/>
            <person name="Hollinger A."/>
            <person name="Honan T."/>
            <person name="Huard M.D."/>
            <person name="Hughes L."/>
            <person name="Hurhula B."/>
            <person name="Husby M.E."/>
            <person name="Kamat A."/>
            <person name="Kanga B."/>
            <person name="Kashin S."/>
            <person name="Khazanovich D."/>
            <person name="Kisner P."/>
            <person name="Lance K."/>
            <person name="Lara M."/>
            <person name="Lee W."/>
            <person name="Lennon N."/>
            <person name="Letendre F."/>
            <person name="LeVine R."/>
            <person name="Lipovsky A."/>
            <person name="Liu X."/>
            <person name="Liu J."/>
            <person name="Liu S."/>
            <person name="Lokyitsang T."/>
            <person name="Lokyitsang Y."/>
            <person name="Lubonja R."/>
            <person name="Lui A."/>
            <person name="MacDonald P."/>
            <person name="Magnisalis V."/>
            <person name="Maru K."/>
            <person name="Matthews C."/>
            <person name="McCusker W."/>
            <person name="McDonough S."/>
            <person name="Mehta T."/>
            <person name="Meldrim J."/>
            <person name="Meneus L."/>
            <person name="Mihai O."/>
            <person name="Mihalev A."/>
            <person name="Mihova T."/>
            <person name="Mittelman R."/>
            <person name="Mlenga V."/>
            <person name="Montmayeur A."/>
            <person name="Mulrain L."/>
            <person name="Navidi A."/>
            <person name="Naylor J."/>
            <person name="Negash T."/>
            <person name="Nguyen T."/>
            <person name="Nguyen N."/>
            <person name="Nicol R."/>
            <person name="Norbu C."/>
            <person name="Norbu N."/>
            <person name="Novod N."/>
            <person name="O'Neill B."/>
            <person name="Osman S."/>
            <person name="Markiewicz E."/>
            <person name="Oyono O.L."/>
            <person name="Patti C."/>
            <person name="Phunkhang P."/>
            <person name="Pierre F."/>
            <person name="Priest M."/>
            <person name="Raghuraman S."/>
            <person name="Rege F."/>
            <person name="Reyes R."/>
            <person name="Rise C."/>
            <person name="Rogov P."/>
            <person name="Ross K."/>
            <person name="Ryan E."/>
            <person name="Settipalli S."/>
            <person name="Shea T."/>
            <person name="Sherpa N."/>
            <person name="Shi L."/>
            <person name="Shih D."/>
            <person name="Sparrow T."/>
            <person name="Spaulding J."/>
            <person name="Stalker J."/>
            <person name="Stange-Thomann N."/>
            <person name="Stavropoulos S."/>
            <person name="Stone C."/>
            <person name="Strader C."/>
            <person name="Tesfaye S."/>
            <person name="Thomson T."/>
            <person name="Thoulutsang Y."/>
            <person name="Thoulutsang D."/>
            <person name="Topham K."/>
            <person name="Topping I."/>
            <person name="Tsamla T."/>
            <person name="Vassiliev H."/>
            <person name="Vo A."/>
            <person name="Wangchuk T."/>
            <person name="Wangdi T."/>
            <person name="Weiand M."/>
            <person name="Wilkinson J."/>
            <person name="Wilson A."/>
            <person name="Yadav S."/>
            <person name="Young G."/>
            <person name="Yu Q."/>
            <person name="Zembek L."/>
            <person name="Zhong D."/>
            <person name="Zimmer A."/>
            <person name="Zwirko Z."/>
            <person name="Jaffe D.B."/>
            <person name="Alvarez P."/>
            <person name="Brockman W."/>
            <person name="Butler J."/>
            <person name="Chin C."/>
            <person name="Gnerre S."/>
            <person name="Grabherr M."/>
            <person name="Kleber M."/>
            <person name="Mauceli E."/>
            <person name="MacCallum I."/>
        </authorList>
    </citation>
    <scope>NUCLEOTIDE SEQUENCE [LARGE SCALE GENOMIC DNA]</scope>
    <source>
        <strain evidence="10">white501</strain>
    </source>
</reference>
<keyword evidence="3" id="KW-0963">Cytoplasm</keyword>
<evidence type="ECO:0000256" key="4">
    <source>
        <dbReference type="ARBA" id="ARBA00022737"/>
    </source>
</evidence>
<dbReference type="SUPFAM" id="SSF46966">
    <property type="entry name" value="Spectrin repeat"/>
    <property type="match status" value="5"/>
</dbReference>
<keyword evidence="4" id="KW-0677">Repeat</keyword>
<dbReference type="InterPro" id="IPR018159">
    <property type="entry name" value="Spectrin/alpha-actinin"/>
</dbReference>
<evidence type="ECO:0000256" key="2">
    <source>
        <dbReference type="ARBA" id="ARBA00004496"/>
    </source>
</evidence>
<feature type="coiled-coil region" evidence="7">
    <location>
        <begin position="532"/>
        <end position="559"/>
    </location>
</feature>
<feature type="coiled-coil region" evidence="7">
    <location>
        <begin position="970"/>
        <end position="1007"/>
    </location>
</feature>
<dbReference type="InterPro" id="IPR002017">
    <property type="entry name" value="Spectrin_repeat"/>
</dbReference>
<feature type="coiled-coil region" evidence="7">
    <location>
        <begin position="804"/>
        <end position="831"/>
    </location>
</feature>
<name>B4QTC8_DROSI</name>
<keyword evidence="5" id="KW-0106">Calcium</keyword>
<evidence type="ECO:0000256" key="1">
    <source>
        <dbReference type="ARBA" id="ARBA00004413"/>
    </source>
</evidence>
<evidence type="ECO:0000256" key="5">
    <source>
        <dbReference type="ARBA" id="ARBA00022837"/>
    </source>
</evidence>
<dbReference type="SMART" id="SM00150">
    <property type="entry name" value="SPEC"/>
    <property type="match status" value="5"/>
</dbReference>
<dbReference type="Pfam" id="PF00435">
    <property type="entry name" value="Spectrin"/>
    <property type="match status" value="2"/>
</dbReference>
<feature type="region of interest" description="Disordered" evidence="8">
    <location>
        <begin position="14"/>
        <end position="79"/>
    </location>
</feature>
<dbReference type="OrthoDB" id="10057795at2759"/>
<dbReference type="Gene3D" id="1.20.58.60">
    <property type="match status" value="5"/>
</dbReference>
<dbReference type="HOGENOM" id="CLU_253797_0_0_1"/>
<dbReference type="FunFam" id="1.20.58.60:FF:000175">
    <property type="entry name" value="dystrophin, isoforms A/C/F/G/H isoform X5"/>
    <property type="match status" value="1"/>
</dbReference>
<organism evidence="9 10">
    <name type="scientific">Drosophila simulans</name>
    <name type="common">Fruit fly</name>
    <dbReference type="NCBI Taxonomy" id="7240"/>
    <lineage>
        <taxon>Eukaryota</taxon>
        <taxon>Metazoa</taxon>
        <taxon>Ecdysozoa</taxon>
        <taxon>Arthropoda</taxon>
        <taxon>Hexapoda</taxon>
        <taxon>Insecta</taxon>
        <taxon>Pterygota</taxon>
        <taxon>Neoptera</taxon>
        <taxon>Endopterygota</taxon>
        <taxon>Diptera</taxon>
        <taxon>Brachycera</taxon>
        <taxon>Muscomorpha</taxon>
        <taxon>Ephydroidea</taxon>
        <taxon>Drosophilidae</taxon>
        <taxon>Drosophila</taxon>
        <taxon>Sophophora</taxon>
    </lineage>
</organism>
<dbReference type="EMBL" id="CM000364">
    <property type="protein sequence ID" value="EDX12330.1"/>
    <property type="molecule type" value="Genomic_DNA"/>
</dbReference>
<dbReference type="GO" id="GO:0005886">
    <property type="term" value="C:plasma membrane"/>
    <property type="evidence" value="ECO:0007669"/>
    <property type="project" value="TreeGrafter"/>
</dbReference>
<protein>
    <submittedName>
        <fullName evidence="9">GD19294</fullName>
    </submittedName>
</protein>
<dbReference type="Proteomes" id="UP000000304">
    <property type="component" value="Chromosome 3R"/>
</dbReference>
<dbReference type="CDD" id="cd00176">
    <property type="entry name" value="SPEC"/>
    <property type="match status" value="3"/>
</dbReference>
<evidence type="ECO:0000256" key="3">
    <source>
        <dbReference type="ARBA" id="ARBA00022490"/>
    </source>
</evidence>
<keyword evidence="7" id="KW-0175">Coiled coil</keyword>
<dbReference type="GO" id="GO:0005737">
    <property type="term" value="C:cytoplasm"/>
    <property type="evidence" value="ECO:0007669"/>
    <property type="project" value="UniProtKB-ARBA"/>
</dbReference>
<dbReference type="STRING" id="7240.B4QTC8"/>
<evidence type="ECO:0000313" key="10">
    <source>
        <dbReference type="Proteomes" id="UP000000304"/>
    </source>
</evidence>
<dbReference type="PhylomeDB" id="B4QTC8"/>
<feature type="coiled-coil region" evidence="7">
    <location>
        <begin position="204"/>
        <end position="265"/>
    </location>
</feature>
<evidence type="ECO:0000256" key="8">
    <source>
        <dbReference type="SAM" id="MobiDB-lite"/>
    </source>
</evidence>
<sequence length="1409" mass="162527">MYVMCLYHAMESMRTRQQEQEQDEGQDQDPGRVPCTSITDLDEVPLDNDQTSLGLYTSDSAGSMEQRSSGELKTHSMRPLSTATNASVEISGYQSALEAVLTLLLEDEQLLSQNLPDPQDFQTAKLQFHENESFMLKLTEHQEYVGEALEEGSNLINESQKAGAGLSQEDQNEVRQQMVLLNERWETLRLRALDVQAKILMRLAEFQKQKLEQLRQFLTSVEDRISHMSDIGPTIEEAEKQILEAQKLKADLSEQQELVDSLSSMVVIVNDTSGNFNDLEDRLSALGERWSHVVKWSDLRKEKLQQYKCISRWLDAREQDLKLMESRDVTDVGGITQRINELNYCAKDLLELQRYLIDLRQMVAATLQDGDDKGERVLIQLESYEDRLDALKQIVEVQTVRIETKGFNFGRDRASYDDSRVVRPEGWVDYQMIIRFGEDDSQEDDDEHDLASKKRKLRNADNFNALENHIMEHFGYVQEVEQKLQQLQRQSLRQQCELLKELQAENSRRCGTLPELKKLYEVCELEDPSRNLLLEETHIKQLEQRYANLSQKLSSQQSESRTLLAKEKYYNSLTGFKLVLADSRDWYKQHAGSASGNELEQRLSHMESLSSEISEAKTATEELDDNLIEWKQDFGLFYDSWHDMKQALQALIQQRGGESLSRQLKQVQDFVTKVSNQKVRVSNLEVMQKQQHLLNQLVDEMESLRLTYDNIPKHLIGEELQTTWNRLPEQLNERVIKQTTAIENLNHFAAEYNAIIAMLRSAADSKLNGSDGGSSQDLRKLEIDVISARNFSEILIKEAEPAQKESLQSQIRALNTLYDQVEQVHREKKQQQTVLQSQIDLIQLRLKETDQWLTDLESNTPKSGISDIVNSNELFQSKSRFQTLKETCERETTQFRDLNERGGELLLQMDELQDQDRESRYGSLAKQFTRINARWTEVTELVYAKTALLEHISTQLGEFKKFMVSETGYLDKLENKIRNTPENAADAEEIMEELDDLENVLRSHSEEWLDKIQEIGNELIDNEFMADSIRRDIDETVQRWTQLQQQAKKRTELLEQKVSEAEQSEKCIVQFEKWLTRVDDILSDYLENDVTLADQPEDFQRGPAAPNSSRCSHLDIPGRLLGSGNPWKTGQHIPPGDAHPNNIEGTIPRSAASQTKNNLIAHADSIELSLTELRNGPRISNGKERPDASSASTMSCRSVTRLREHWDETSQCVLQRAAQLKNMLSDSQRFEAKRLELEKWLARMEQRAERMGTIATTADILEAQQKEQKSFHAELHQNKQHFDIFNELTQKLIAVYPNDDTTRIKKMTEVINQRYANLNSGVINRGKQLHAAVHSLQSFDRAMDQFLAFLSETETLCENAESDIERNPLMFKVSVQLHLSPTLSLQSFKYTLLLYWHNDIFVLQQLNDT</sequence>
<dbReference type="SMR" id="B4QTC8"/>
<evidence type="ECO:0000256" key="6">
    <source>
        <dbReference type="ARBA" id="ARBA00023212"/>
    </source>
</evidence>
<dbReference type="FunFam" id="1.20.58.60:FF:000075">
    <property type="entry name" value="utrophin isoform X1"/>
    <property type="match status" value="1"/>
</dbReference>
<dbReference type="GO" id="GO:0099536">
    <property type="term" value="P:synaptic signaling"/>
    <property type="evidence" value="ECO:0007669"/>
    <property type="project" value="TreeGrafter"/>
</dbReference>
<feature type="region of interest" description="Disordered" evidence="8">
    <location>
        <begin position="1124"/>
        <end position="1148"/>
    </location>
</feature>
<feature type="compositionally biased region" description="Polar residues" evidence="8">
    <location>
        <begin position="48"/>
        <end position="67"/>
    </location>
</feature>
<proteinExistence type="predicted"/>
<comment type="subcellular location">
    <subcellularLocation>
        <location evidence="1">Cell membrane</location>
        <topology evidence="1">Peripheral membrane protein</topology>
        <orientation evidence="1">Cytoplasmic side</orientation>
    </subcellularLocation>
    <subcellularLocation>
        <location evidence="2">Cytoplasm</location>
    </subcellularLocation>
</comment>
<dbReference type="PANTHER" id="PTHR12268">
    <property type="entry name" value="E3 UBIQUITIN-PROTEIN LIGASE KCMF1"/>
    <property type="match status" value="1"/>
</dbReference>
<feature type="coiled-coil region" evidence="7">
    <location>
        <begin position="881"/>
        <end position="915"/>
    </location>
</feature>
<evidence type="ECO:0000256" key="7">
    <source>
        <dbReference type="SAM" id="Coils"/>
    </source>
</evidence>
<accession>B4QTC8</accession>
<evidence type="ECO:0000313" key="9">
    <source>
        <dbReference type="EMBL" id="EDX12330.1"/>
    </source>
</evidence>